<evidence type="ECO:0000313" key="2">
    <source>
        <dbReference type="Proteomes" id="UP000295818"/>
    </source>
</evidence>
<dbReference type="Proteomes" id="UP000295818">
    <property type="component" value="Unassembled WGS sequence"/>
</dbReference>
<reference evidence="1 2" key="1">
    <citation type="journal article" date="2015" name="Stand. Genomic Sci.">
        <title>Genomic Encyclopedia of Bacterial and Archaeal Type Strains, Phase III: the genomes of soil and plant-associated and newly described type strains.</title>
        <authorList>
            <person name="Whitman W.B."/>
            <person name="Woyke T."/>
            <person name="Klenk H.P."/>
            <person name="Zhou Y."/>
            <person name="Lilburn T.G."/>
            <person name="Beck B.J."/>
            <person name="De Vos P."/>
            <person name="Vandamme P."/>
            <person name="Eisen J.A."/>
            <person name="Garrity G."/>
            <person name="Hugenholtz P."/>
            <person name="Kyrpides N.C."/>
        </authorList>
    </citation>
    <scope>NUCLEOTIDE SEQUENCE [LARGE SCALE GENOMIC DNA]</scope>
    <source>
        <strain evidence="1 2">VKM Ac-2538</strain>
    </source>
</reference>
<dbReference type="EMBL" id="SLWM01000015">
    <property type="protein sequence ID" value="TCO17159.1"/>
    <property type="molecule type" value="Genomic_DNA"/>
</dbReference>
<comment type="caution">
    <text evidence="1">The sequence shown here is derived from an EMBL/GenBank/DDBJ whole genome shotgun (WGS) entry which is preliminary data.</text>
</comment>
<protein>
    <submittedName>
        <fullName evidence="1">Uncharacterized protein</fullName>
    </submittedName>
</protein>
<name>A0ABY2BDK1_9ACTN</name>
<proteinExistence type="predicted"/>
<gene>
    <name evidence="1" type="ORF">EV644_115181</name>
</gene>
<organism evidence="1 2">
    <name type="scientific">Kribbella orskensis</name>
    <dbReference type="NCBI Taxonomy" id="2512216"/>
    <lineage>
        <taxon>Bacteria</taxon>
        <taxon>Bacillati</taxon>
        <taxon>Actinomycetota</taxon>
        <taxon>Actinomycetes</taxon>
        <taxon>Propionibacteriales</taxon>
        <taxon>Kribbellaceae</taxon>
        <taxon>Kribbella</taxon>
    </lineage>
</organism>
<keyword evidence="2" id="KW-1185">Reference proteome</keyword>
<sequence length="71" mass="7449">MWAVPEAGSAAIVVAVLINGEIARRSGESFSETSGALAFAGGNLDRLRAAVGFWASSLRHFLLFVLGLLDD</sequence>
<evidence type="ECO:0000313" key="1">
    <source>
        <dbReference type="EMBL" id="TCO17159.1"/>
    </source>
</evidence>
<accession>A0ABY2BDK1</accession>